<accession>A0AB72UJD4</accession>
<geneLocation type="plasmid" evidence="2"/>
<dbReference type="KEGG" id="txi:TH3_21803"/>
<proteinExistence type="predicted"/>
<dbReference type="EMBL" id="CP004389">
    <property type="protein sequence ID" value="AJD54433.1"/>
    <property type="molecule type" value="Genomic_DNA"/>
</dbReference>
<evidence type="ECO:0000313" key="2">
    <source>
        <dbReference type="Proteomes" id="UP000007127"/>
    </source>
</evidence>
<organism evidence="1 2">
    <name type="scientific">Thalassospira xiamenensis M-5 = DSM 17429</name>
    <dbReference type="NCBI Taxonomy" id="1123366"/>
    <lineage>
        <taxon>Bacteria</taxon>
        <taxon>Pseudomonadati</taxon>
        <taxon>Pseudomonadota</taxon>
        <taxon>Alphaproteobacteria</taxon>
        <taxon>Rhodospirillales</taxon>
        <taxon>Thalassospiraceae</taxon>
        <taxon>Thalassospira</taxon>
    </lineage>
</organism>
<evidence type="ECO:0000313" key="1">
    <source>
        <dbReference type="EMBL" id="AJD54433.1"/>
    </source>
</evidence>
<keyword evidence="1" id="KW-0614">Plasmid</keyword>
<protein>
    <submittedName>
        <fullName evidence="1">Uncharacterized protein</fullName>
    </submittedName>
</protein>
<dbReference type="AlphaFoldDB" id="A0AB72UJD4"/>
<dbReference type="Proteomes" id="UP000007127">
    <property type="component" value="Plasmid"/>
</dbReference>
<name>A0AB72UJD4_9PROT</name>
<gene>
    <name evidence="1" type="ORF">TH3_21803</name>
</gene>
<reference evidence="1 2" key="1">
    <citation type="journal article" date="2012" name="J. Bacteriol.">
        <title>Genome sequence of Thalassospira xiamenensis type strain M-5.</title>
        <authorList>
            <person name="Lai Q."/>
            <person name="Shao Z."/>
        </authorList>
    </citation>
    <scope>NUCLEOTIDE SEQUENCE [LARGE SCALE GENOMIC DNA]</scope>
    <source>
        <strain evidence="1 2">M-5</strain>
    </source>
</reference>
<sequence length="327" mass="36858">MFGDDEKLALLAVPIEQVRNRVDADDGKFYCDFVSVFQTSVVSTDFRSLDIDDIKQRISLPAGERSSEASAFPNDEISVPVEALLDHVVDPSGPLTYEQWVERYAPLFDAQNAAPVQSKRFHGYSALFAGEGRQEGLEIDHHHLWTLLEVNGMLYVANGLHFVNRVDHFICRNKWAEGAQIEFEYDEELNDRELPFDLDLSGDGENTRISYQYRDADNWKTVVEEVVSGQITRDQVHDMADKLTDYCIFDPALVGLCRGCPDENGPDWNDDVDHVFHELLSIERTYADVTAGSAADLVNSWSLVNEGWTDIREPDPQQVDIVGGPSI</sequence>